<keyword evidence="4 6" id="KW-1133">Transmembrane helix</keyword>
<feature type="transmembrane region" description="Helical" evidence="6">
    <location>
        <begin position="61"/>
        <end position="80"/>
    </location>
</feature>
<dbReference type="Pfam" id="PF00892">
    <property type="entry name" value="EamA"/>
    <property type="match status" value="1"/>
</dbReference>
<evidence type="ECO:0000256" key="5">
    <source>
        <dbReference type="ARBA" id="ARBA00023136"/>
    </source>
</evidence>
<dbReference type="InterPro" id="IPR037185">
    <property type="entry name" value="EmrE-like"/>
</dbReference>
<evidence type="ECO:0000259" key="7">
    <source>
        <dbReference type="Pfam" id="PF00892"/>
    </source>
</evidence>
<organism evidence="8 9">
    <name type="scientific">Candidatus Methanofastidiosum methylothiophilum</name>
    <dbReference type="NCBI Taxonomy" id="1705564"/>
    <lineage>
        <taxon>Archaea</taxon>
        <taxon>Methanobacteriati</taxon>
        <taxon>Methanobacteriota</taxon>
        <taxon>Stenosarchaea group</taxon>
        <taxon>Candidatus Methanofastidiosia</taxon>
        <taxon>Candidatus Methanofastidiosales</taxon>
        <taxon>Candidatus Methanofastidiosaceae</taxon>
        <taxon>Candidatus Methanofastidiosum</taxon>
    </lineage>
</organism>
<protein>
    <submittedName>
        <fullName evidence="8">EamA-like transporter family protein</fullName>
    </submittedName>
</protein>
<proteinExistence type="predicted"/>
<dbReference type="PANTHER" id="PTHR32322">
    <property type="entry name" value="INNER MEMBRANE TRANSPORTER"/>
    <property type="match status" value="1"/>
</dbReference>
<evidence type="ECO:0000256" key="2">
    <source>
        <dbReference type="ARBA" id="ARBA00022475"/>
    </source>
</evidence>
<dbReference type="PANTHER" id="PTHR32322:SF18">
    <property type="entry name" value="S-ADENOSYLMETHIONINE_S-ADENOSYLHOMOCYSTEINE TRANSPORTER"/>
    <property type="match status" value="1"/>
</dbReference>
<feature type="domain" description="EamA" evidence="7">
    <location>
        <begin position="18"/>
        <end position="133"/>
    </location>
</feature>
<dbReference type="EMBL" id="LNGC01000065">
    <property type="protein sequence ID" value="KYC50950.1"/>
    <property type="molecule type" value="Genomic_DNA"/>
</dbReference>
<dbReference type="AlphaFoldDB" id="A0A150J132"/>
<evidence type="ECO:0000256" key="4">
    <source>
        <dbReference type="ARBA" id="ARBA00022989"/>
    </source>
</evidence>
<feature type="transmembrane region" description="Helical" evidence="6">
    <location>
        <begin position="178"/>
        <end position="198"/>
    </location>
</feature>
<dbReference type="STRING" id="1705564.APG08_00759"/>
<evidence type="ECO:0000256" key="3">
    <source>
        <dbReference type="ARBA" id="ARBA00022692"/>
    </source>
</evidence>
<keyword evidence="2" id="KW-1003">Cell membrane</keyword>
<accession>A0A150J132</accession>
<feature type="transmembrane region" description="Helical" evidence="6">
    <location>
        <begin position="268"/>
        <end position="283"/>
    </location>
</feature>
<feature type="transmembrane region" description="Helical" evidence="6">
    <location>
        <begin position="34"/>
        <end position="55"/>
    </location>
</feature>
<comment type="caution">
    <text evidence="8">The sequence shown here is derived from an EMBL/GenBank/DDBJ whole genome shotgun (WGS) entry which is preliminary data.</text>
</comment>
<feature type="transmembrane region" description="Helical" evidence="6">
    <location>
        <begin position="241"/>
        <end position="261"/>
    </location>
</feature>
<dbReference type="SUPFAM" id="SSF103481">
    <property type="entry name" value="Multidrug resistance efflux transporter EmrE"/>
    <property type="match status" value="1"/>
</dbReference>
<dbReference type="Proteomes" id="UP000075398">
    <property type="component" value="Unassembled WGS sequence"/>
</dbReference>
<sequence length="284" mass="31538">MLLPYLALGGRIILLGWERILVKKLGEKSDSISGTFLFFGLGTIFLLPALFFVDIVLNSSILFYVTLSSFVYSIAFWLYVKSLSDGEASLVSPLYNFNVFFLLILAVTFLGEKLSLFKLLGLVFLFYGVSFLNRKRNIVESFKAIFLDKSCQYMIIASLLIAVGRTIDGNAIKITPPVLYAFYLNLGISLFLLVYIIAKRNISTTIGLLKEKTKIATLSGGLNAYSYLFLLIAFTGIEVSIAEPASMTAMIITVVLAGRLLKENIKERLLGVAIMLIGLWLLFV</sequence>
<keyword evidence="3 6" id="KW-0812">Transmembrane</keyword>
<evidence type="ECO:0000313" key="8">
    <source>
        <dbReference type="EMBL" id="KYC50950.1"/>
    </source>
</evidence>
<dbReference type="Gene3D" id="1.10.3730.20">
    <property type="match status" value="1"/>
</dbReference>
<feature type="transmembrane region" description="Helical" evidence="6">
    <location>
        <begin position="218"/>
        <end position="235"/>
    </location>
</feature>
<dbReference type="InterPro" id="IPR000620">
    <property type="entry name" value="EamA_dom"/>
</dbReference>
<keyword evidence="5 6" id="KW-0472">Membrane</keyword>
<evidence type="ECO:0000313" key="9">
    <source>
        <dbReference type="Proteomes" id="UP000075398"/>
    </source>
</evidence>
<feature type="transmembrane region" description="Helical" evidence="6">
    <location>
        <begin position="92"/>
        <end position="110"/>
    </location>
</feature>
<evidence type="ECO:0000256" key="1">
    <source>
        <dbReference type="ARBA" id="ARBA00004651"/>
    </source>
</evidence>
<dbReference type="InterPro" id="IPR050638">
    <property type="entry name" value="AA-Vitamin_Transporters"/>
</dbReference>
<gene>
    <name evidence="8" type="ORF">AMQ22_01381</name>
</gene>
<dbReference type="GO" id="GO:0005886">
    <property type="term" value="C:plasma membrane"/>
    <property type="evidence" value="ECO:0007669"/>
    <property type="project" value="UniProtKB-SubCell"/>
</dbReference>
<reference evidence="8 9" key="1">
    <citation type="journal article" date="2016" name="ISME J.">
        <title>Chasing the elusive Euryarchaeota class WSA2: genomes reveal a uniquely fastidious methyl-reducing methanogen.</title>
        <authorList>
            <person name="Nobu M.K."/>
            <person name="Narihiro T."/>
            <person name="Kuroda K."/>
            <person name="Mei R."/>
            <person name="Liu W.T."/>
        </authorList>
    </citation>
    <scope>NUCLEOTIDE SEQUENCE [LARGE SCALE GENOMIC DNA]</scope>
    <source>
        <strain evidence="8">U1lsi0528_Bin055</strain>
    </source>
</reference>
<comment type="subcellular location">
    <subcellularLocation>
        <location evidence="1">Cell membrane</location>
        <topology evidence="1">Multi-pass membrane protein</topology>
    </subcellularLocation>
</comment>
<feature type="transmembrane region" description="Helical" evidence="6">
    <location>
        <begin position="153"/>
        <end position="172"/>
    </location>
</feature>
<name>A0A150J132_9EURY</name>
<evidence type="ECO:0000256" key="6">
    <source>
        <dbReference type="SAM" id="Phobius"/>
    </source>
</evidence>